<dbReference type="Pfam" id="PF00168">
    <property type="entry name" value="C2"/>
    <property type="match status" value="1"/>
</dbReference>
<sequence>MSFVCSLLIGQLKLSIVPKDGVLIVNVLEAKALTGKEHTTCDSYVKMGMVPGDDPGGRQKTKMVRDCRCPIFLETFYFVVTQEECHQRLLFTIWDSDQVSRRSQLLGCLSFGEVRGWYYLLGEKLGRTKHLVVACPTKHQLTSGRICLCE</sequence>
<evidence type="ECO:0000313" key="2">
    <source>
        <dbReference type="EMBL" id="KAL0965491.1"/>
    </source>
</evidence>
<dbReference type="Gene3D" id="2.60.40.150">
    <property type="entry name" value="C2 domain"/>
    <property type="match status" value="1"/>
</dbReference>
<dbReference type="PANTHER" id="PTHR46848:SF1">
    <property type="entry name" value="REGULATOR OF G-PROTEIN SIGNALING 3"/>
    <property type="match status" value="1"/>
</dbReference>
<reference evidence="2 3" key="1">
    <citation type="submission" date="2024-06" db="EMBL/GenBank/DDBJ databases">
        <authorList>
            <person name="Pan Q."/>
            <person name="Wen M."/>
            <person name="Jouanno E."/>
            <person name="Zahm M."/>
            <person name="Klopp C."/>
            <person name="Cabau C."/>
            <person name="Louis A."/>
            <person name="Berthelot C."/>
            <person name="Parey E."/>
            <person name="Roest Crollius H."/>
            <person name="Montfort J."/>
            <person name="Robinson-Rechavi M."/>
            <person name="Bouchez O."/>
            <person name="Lampietro C."/>
            <person name="Lopez Roques C."/>
            <person name="Donnadieu C."/>
            <person name="Postlethwait J."/>
            <person name="Bobe J."/>
            <person name="Verreycken H."/>
            <person name="Guiguen Y."/>
        </authorList>
    </citation>
    <scope>NUCLEOTIDE SEQUENCE [LARGE SCALE GENOMIC DNA]</scope>
    <source>
        <strain evidence="2">Up_M1</strain>
        <tissue evidence="2">Testis</tissue>
    </source>
</reference>
<organism evidence="2 3">
    <name type="scientific">Umbra pygmaea</name>
    <name type="common">Eastern mudminnow</name>
    <dbReference type="NCBI Taxonomy" id="75934"/>
    <lineage>
        <taxon>Eukaryota</taxon>
        <taxon>Metazoa</taxon>
        <taxon>Chordata</taxon>
        <taxon>Craniata</taxon>
        <taxon>Vertebrata</taxon>
        <taxon>Euteleostomi</taxon>
        <taxon>Actinopterygii</taxon>
        <taxon>Neopterygii</taxon>
        <taxon>Teleostei</taxon>
        <taxon>Protacanthopterygii</taxon>
        <taxon>Esociformes</taxon>
        <taxon>Umbridae</taxon>
        <taxon>Umbra</taxon>
    </lineage>
</organism>
<evidence type="ECO:0000313" key="3">
    <source>
        <dbReference type="Proteomes" id="UP001557470"/>
    </source>
</evidence>
<dbReference type="InterPro" id="IPR000008">
    <property type="entry name" value="C2_dom"/>
</dbReference>
<dbReference type="InterPro" id="IPR035892">
    <property type="entry name" value="C2_domain_sf"/>
</dbReference>
<accession>A0ABD0W4Y7</accession>
<dbReference type="SUPFAM" id="SSF49562">
    <property type="entry name" value="C2 domain (Calcium/lipid-binding domain, CaLB)"/>
    <property type="match status" value="1"/>
</dbReference>
<dbReference type="SMART" id="SM00239">
    <property type="entry name" value="C2"/>
    <property type="match status" value="1"/>
</dbReference>
<proteinExistence type="predicted"/>
<evidence type="ECO:0000259" key="1">
    <source>
        <dbReference type="PROSITE" id="PS50004"/>
    </source>
</evidence>
<protein>
    <recommendedName>
        <fullName evidence="1">C2 domain-containing protein</fullName>
    </recommendedName>
</protein>
<dbReference type="PANTHER" id="PTHR46848">
    <property type="entry name" value="REGULATOR OF G-PROTEIN SIGNALING 3"/>
    <property type="match status" value="1"/>
</dbReference>
<dbReference type="PROSITE" id="PS50004">
    <property type="entry name" value="C2"/>
    <property type="match status" value="1"/>
</dbReference>
<gene>
    <name evidence="2" type="ORF">UPYG_G00281960</name>
</gene>
<name>A0ABD0W4Y7_UMBPY</name>
<comment type="caution">
    <text evidence="2">The sequence shown here is derived from an EMBL/GenBank/DDBJ whole genome shotgun (WGS) entry which is preliminary data.</text>
</comment>
<dbReference type="Proteomes" id="UP001557470">
    <property type="component" value="Unassembled WGS sequence"/>
</dbReference>
<dbReference type="AlphaFoldDB" id="A0ABD0W4Y7"/>
<keyword evidence="3" id="KW-1185">Reference proteome</keyword>
<feature type="domain" description="C2" evidence="1">
    <location>
        <begin position="8"/>
        <end position="130"/>
    </location>
</feature>
<dbReference type="EMBL" id="JAGEUA010000009">
    <property type="protein sequence ID" value="KAL0965491.1"/>
    <property type="molecule type" value="Genomic_DNA"/>
</dbReference>